<evidence type="ECO:0000313" key="3">
    <source>
        <dbReference type="EMBL" id="USW56719.1"/>
    </source>
</evidence>
<dbReference type="InterPro" id="IPR036291">
    <property type="entry name" value="NAD(P)-bd_dom_sf"/>
</dbReference>
<sequence length="175" mass="18494">MSRSMEGKVIAITGGASGMGFATAKLLIERGAKVSIADISPDLETAAVELARPSGIDQFKGVYAHKVNSSSLVDWTELYIASKHGVIGLTKALALDYGPVGVRINAVCPGMIHTPMTDLLIDSIGQDALDGYVSRNPLPRMAEPEEVARMILFLLSDDSSYVTRSAQVADDGITA</sequence>
<gene>
    <name evidence="3" type="ORF">Slin15195_G100380</name>
</gene>
<dbReference type="Pfam" id="PF13561">
    <property type="entry name" value="adh_short_C2"/>
    <property type="match status" value="1"/>
</dbReference>
<organism evidence="3 4">
    <name type="scientific">Septoria linicola</name>
    <dbReference type="NCBI Taxonomy" id="215465"/>
    <lineage>
        <taxon>Eukaryota</taxon>
        <taxon>Fungi</taxon>
        <taxon>Dikarya</taxon>
        <taxon>Ascomycota</taxon>
        <taxon>Pezizomycotina</taxon>
        <taxon>Dothideomycetes</taxon>
        <taxon>Dothideomycetidae</taxon>
        <taxon>Mycosphaerellales</taxon>
        <taxon>Mycosphaerellaceae</taxon>
        <taxon>Septoria</taxon>
    </lineage>
</organism>
<dbReference type="GO" id="GO:0016491">
    <property type="term" value="F:oxidoreductase activity"/>
    <property type="evidence" value="ECO:0007669"/>
    <property type="project" value="UniProtKB-KW"/>
</dbReference>
<keyword evidence="2" id="KW-0560">Oxidoreductase</keyword>
<dbReference type="EMBL" id="CP099426">
    <property type="protein sequence ID" value="USW56719.1"/>
    <property type="molecule type" value="Genomic_DNA"/>
</dbReference>
<evidence type="ECO:0000256" key="1">
    <source>
        <dbReference type="ARBA" id="ARBA00006484"/>
    </source>
</evidence>
<dbReference type="PANTHER" id="PTHR24321">
    <property type="entry name" value="DEHYDROGENASES, SHORT CHAIN"/>
    <property type="match status" value="1"/>
</dbReference>
<comment type="similarity">
    <text evidence="1">Belongs to the short-chain dehydrogenases/reductases (SDR) family.</text>
</comment>
<dbReference type="SUPFAM" id="SSF51735">
    <property type="entry name" value="NAD(P)-binding Rossmann-fold domains"/>
    <property type="match status" value="1"/>
</dbReference>
<evidence type="ECO:0000256" key="2">
    <source>
        <dbReference type="ARBA" id="ARBA00023002"/>
    </source>
</evidence>
<dbReference type="Proteomes" id="UP001056384">
    <property type="component" value="Chromosome 9"/>
</dbReference>
<evidence type="ECO:0000313" key="4">
    <source>
        <dbReference type="Proteomes" id="UP001056384"/>
    </source>
</evidence>
<proteinExistence type="inferred from homology"/>
<dbReference type="PANTHER" id="PTHR24321:SF8">
    <property type="entry name" value="ESTRADIOL 17-BETA-DEHYDROGENASE 8-RELATED"/>
    <property type="match status" value="1"/>
</dbReference>
<dbReference type="AlphaFoldDB" id="A0A9Q9AWH4"/>
<protein>
    <submittedName>
        <fullName evidence="3">Short-chain dehydrogenase/reductase SDR, NAD(P)-binding domain superfamily</fullName>
    </submittedName>
</protein>
<dbReference type="Gene3D" id="3.40.50.720">
    <property type="entry name" value="NAD(P)-binding Rossmann-like Domain"/>
    <property type="match status" value="2"/>
</dbReference>
<name>A0A9Q9AWH4_9PEZI</name>
<accession>A0A9Q9AWH4</accession>
<keyword evidence="4" id="KW-1185">Reference proteome</keyword>
<dbReference type="PRINTS" id="PR00081">
    <property type="entry name" value="GDHRDH"/>
</dbReference>
<dbReference type="Pfam" id="PF00106">
    <property type="entry name" value="adh_short"/>
    <property type="match status" value="1"/>
</dbReference>
<dbReference type="InterPro" id="IPR002347">
    <property type="entry name" value="SDR_fam"/>
</dbReference>
<reference evidence="3" key="1">
    <citation type="submission" date="2022-06" db="EMBL/GenBank/DDBJ databases">
        <title>Complete genome sequences of two strains of the flax pathogen Septoria linicola.</title>
        <authorList>
            <person name="Lapalu N."/>
            <person name="Simon A."/>
            <person name="Demenou B."/>
            <person name="Paumier D."/>
            <person name="Guillot M.-P."/>
            <person name="Gout L."/>
            <person name="Valade R."/>
        </authorList>
    </citation>
    <scope>NUCLEOTIDE SEQUENCE</scope>
    <source>
        <strain evidence="3">SE15195</strain>
    </source>
</reference>